<dbReference type="InterPro" id="IPR016072">
    <property type="entry name" value="Skp1_comp_dimer"/>
</dbReference>
<dbReference type="GO" id="GO:0009867">
    <property type="term" value="P:jasmonic acid mediated signaling pathway"/>
    <property type="evidence" value="ECO:0007669"/>
    <property type="project" value="UniProtKB-ARBA"/>
</dbReference>
<comment type="pathway">
    <text evidence="1">Protein modification; protein ubiquitination.</text>
</comment>
<evidence type="ECO:0000313" key="6">
    <source>
        <dbReference type="EMBL" id="AIR72292.1"/>
    </source>
</evidence>
<gene>
    <name evidence="6" type="primary">skp1</name>
</gene>
<dbReference type="GO" id="GO:0016301">
    <property type="term" value="F:kinase activity"/>
    <property type="evidence" value="ECO:0007669"/>
    <property type="project" value="UniProtKB-KW"/>
</dbReference>
<keyword evidence="6" id="KW-0418">Kinase</keyword>
<name>A0A089WXK9_ALLCE</name>
<keyword evidence="6" id="KW-0808">Transferase</keyword>
<protein>
    <submittedName>
        <fullName evidence="6">S-phase kinase-associated protein 1</fullName>
    </submittedName>
</protein>
<feature type="compositionally biased region" description="Basic and acidic residues" evidence="4">
    <location>
        <begin position="181"/>
        <end position="190"/>
    </location>
</feature>
<comment type="similarity">
    <text evidence="2">Belongs to the SKP1 family.</text>
</comment>
<dbReference type="InterPro" id="IPR011333">
    <property type="entry name" value="SKP1/BTB/POZ_sf"/>
</dbReference>
<keyword evidence="3" id="KW-0833">Ubl conjugation pathway</keyword>
<feature type="compositionally biased region" description="Basic and acidic residues" evidence="4">
    <location>
        <begin position="235"/>
        <end position="259"/>
    </location>
</feature>
<dbReference type="PANTHER" id="PTHR11165">
    <property type="entry name" value="SKP1"/>
    <property type="match status" value="1"/>
</dbReference>
<feature type="compositionally biased region" description="Acidic residues" evidence="4">
    <location>
        <begin position="278"/>
        <end position="294"/>
    </location>
</feature>
<evidence type="ECO:0000256" key="4">
    <source>
        <dbReference type="SAM" id="MobiDB-lite"/>
    </source>
</evidence>
<feature type="region of interest" description="Disordered" evidence="4">
    <location>
        <begin position="215"/>
        <end position="298"/>
    </location>
</feature>
<dbReference type="UniPathway" id="UPA00143"/>
<dbReference type="Pfam" id="PF01466">
    <property type="entry name" value="Skp1"/>
    <property type="match status" value="1"/>
</dbReference>
<dbReference type="InterPro" id="IPR036296">
    <property type="entry name" value="SKP1-like_dim_sf"/>
</dbReference>
<reference evidence="6" key="1">
    <citation type="submission" date="2014-06" db="EMBL/GenBank/DDBJ databases">
        <authorList>
            <person name="Huo Y."/>
            <person name="Liu B."/>
            <person name="Yang Y."/>
            <person name="Miao J."/>
            <person name="Gao L."/>
            <person name="Kong S."/>
            <person name="Wang Z."/>
            <person name="Kitano H."/>
            <person name="Wu X."/>
        </authorList>
    </citation>
    <scope>NUCLEOTIDE SEQUENCE</scope>
    <source>
        <strain evidence="6">108F</strain>
    </source>
</reference>
<evidence type="ECO:0000256" key="3">
    <source>
        <dbReference type="ARBA" id="ARBA00022786"/>
    </source>
</evidence>
<proteinExistence type="inferred from homology"/>
<feature type="compositionally biased region" description="Basic residues" evidence="4">
    <location>
        <begin position="220"/>
        <end position="234"/>
    </location>
</feature>
<dbReference type="GO" id="GO:0016567">
    <property type="term" value="P:protein ubiquitination"/>
    <property type="evidence" value="ECO:0007669"/>
    <property type="project" value="UniProtKB-UniPathway"/>
</dbReference>
<dbReference type="InterPro" id="IPR016897">
    <property type="entry name" value="SKP1"/>
</dbReference>
<accession>A0A089WXK9</accession>
<feature type="compositionally biased region" description="Low complexity" evidence="4">
    <location>
        <begin position="260"/>
        <end position="269"/>
    </location>
</feature>
<organism evidence="6">
    <name type="scientific">Allium cepa</name>
    <name type="common">Onion</name>
    <dbReference type="NCBI Taxonomy" id="4679"/>
    <lineage>
        <taxon>Eukaryota</taxon>
        <taxon>Viridiplantae</taxon>
        <taxon>Streptophyta</taxon>
        <taxon>Embryophyta</taxon>
        <taxon>Tracheophyta</taxon>
        <taxon>Spermatophyta</taxon>
        <taxon>Magnoliopsida</taxon>
        <taxon>Liliopsida</taxon>
        <taxon>Asparagales</taxon>
        <taxon>Amaryllidaceae</taxon>
        <taxon>Allioideae</taxon>
        <taxon>Allieae</taxon>
        <taxon>Allium</taxon>
    </lineage>
</organism>
<dbReference type="SMART" id="SM00512">
    <property type="entry name" value="Skp1"/>
    <property type="match status" value="1"/>
</dbReference>
<dbReference type="SUPFAM" id="SSF81382">
    <property type="entry name" value="Skp1 dimerisation domain-like"/>
    <property type="match status" value="1"/>
</dbReference>
<dbReference type="GO" id="GO:0006511">
    <property type="term" value="P:ubiquitin-dependent protein catabolic process"/>
    <property type="evidence" value="ECO:0007669"/>
    <property type="project" value="InterPro"/>
</dbReference>
<dbReference type="EMBL" id="KM065385">
    <property type="protein sequence ID" value="AIR72292.1"/>
    <property type="molecule type" value="Genomic_DNA"/>
</dbReference>
<dbReference type="AlphaFoldDB" id="A0A089WXK9"/>
<feature type="domain" description="SKP1 component dimerisation" evidence="5">
    <location>
        <begin position="118"/>
        <end position="154"/>
    </location>
</feature>
<sequence>MGESERATIKPEDIKSFIWVKTADGTIQQVEEDVASHYLLIFADRNHAGMGSSRNYPISLPQRVNEASLNAILDFCRFHQVSGRSNKERKSFNENFVKMDTERLLELSSAADALQIAPLVHLTCTALARKIEEKSPEEVREIFHLADDLTEEEKLEPFRNICDPRIRLLNRLSAKKRKELEEKKLSKNAETEESADVGGDKRSVDDLLSFINGEDEDKGKKVKKNKKKTKRRKDPPKDNSSDGPKNTHEKEAACNRNDDPSSTNPSTSSMLQDFSNIELDDDDDAFSDLDLEPEEKEKLDREIEEFAKRLNDEWLSKGKQPKLIPNISSGSIRRVQEVLKILSLNEYCNKD</sequence>
<evidence type="ECO:0000256" key="1">
    <source>
        <dbReference type="ARBA" id="ARBA00004906"/>
    </source>
</evidence>
<dbReference type="Gene3D" id="3.30.710.10">
    <property type="entry name" value="Potassium Channel Kv1.1, Chain A"/>
    <property type="match status" value="1"/>
</dbReference>
<dbReference type="InterPro" id="IPR001232">
    <property type="entry name" value="SKP1-like"/>
</dbReference>
<feature type="region of interest" description="Disordered" evidence="4">
    <location>
        <begin position="181"/>
        <end position="201"/>
    </location>
</feature>
<evidence type="ECO:0000259" key="5">
    <source>
        <dbReference type="Pfam" id="PF01466"/>
    </source>
</evidence>
<evidence type="ECO:0000256" key="2">
    <source>
        <dbReference type="ARBA" id="ARBA00009993"/>
    </source>
</evidence>